<dbReference type="Gene3D" id="3.40.630.30">
    <property type="match status" value="1"/>
</dbReference>
<dbReference type="Proteomes" id="UP001165667">
    <property type="component" value="Unassembled WGS sequence"/>
</dbReference>
<organism evidence="4 5">
    <name type="scientific">Lichenifustis flavocetrariae</name>
    <dbReference type="NCBI Taxonomy" id="2949735"/>
    <lineage>
        <taxon>Bacteria</taxon>
        <taxon>Pseudomonadati</taxon>
        <taxon>Pseudomonadota</taxon>
        <taxon>Alphaproteobacteria</taxon>
        <taxon>Hyphomicrobiales</taxon>
        <taxon>Lichenihabitantaceae</taxon>
        <taxon>Lichenifustis</taxon>
    </lineage>
</organism>
<evidence type="ECO:0000256" key="1">
    <source>
        <dbReference type="ARBA" id="ARBA00022679"/>
    </source>
</evidence>
<evidence type="ECO:0000259" key="3">
    <source>
        <dbReference type="PROSITE" id="PS51186"/>
    </source>
</evidence>
<dbReference type="SUPFAM" id="SSF55729">
    <property type="entry name" value="Acyl-CoA N-acyltransferases (Nat)"/>
    <property type="match status" value="1"/>
</dbReference>
<gene>
    <name evidence="4" type="ORF">M8523_18310</name>
</gene>
<evidence type="ECO:0000313" key="5">
    <source>
        <dbReference type="Proteomes" id="UP001165667"/>
    </source>
</evidence>
<sequence length="203" mass="22798">MGLRDGLIEVLPGQIATVVTTLEMARPLPRPDVDRGAHRIERAEMMPLDQYRDLFRRVGQEWLWFSRLALSDAALAAIVHHPDVEVFVPRHAGRAEGLLELDFRVQGHCELAFFGLTRPLIGTGAGRWLMDWAIARAWSAPIERFWVHTCTLDHPAALSFYRRSGFVPIGQQIEIADDPRLVGLLPREAAPQVPIISKAANGW</sequence>
<keyword evidence="2" id="KW-0012">Acyltransferase</keyword>
<comment type="caution">
    <text evidence="4">The sequence shown here is derived from an EMBL/GenBank/DDBJ whole genome shotgun (WGS) entry which is preliminary data.</text>
</comment>
<dbReference type="RefSeq" id="WP_282586345.1">
    <property type="nucleotide sequence ID" value="NZ_JAMOIM010000012.1"/>
</dbReference>
<keyword evidence="1" id="KW-0808">Transferase</keyword>
<dbReference type="GO" id="GO:0016747">
    <property type="term" value="F:acyltransferase activity, transferring groups other than amino-acyl groups"/>
    <property type="evidence" value="ECO:0007669"/>
    <property type="project" value="InterPro"/>
</dbReference>
<reference evidence="4" key="1">
    <citation type="submission" date="2022-05" db="EMBL/GenBank/DDBJ databases">
        <authorList>
            <person name="Pankratov T."/>
        </authorList>
    </citation>
    <scope>NUCLEOTIDE SEQUENCE</scope>
    <source>
        <strain evidence="4">BP6-180914</strain>
    </source>
</reference>
<dbReference type="EMBL" id="JAMOIM010000012">
    <property type="protein sequence ID" value="MCW6509977.1"/>
    <property type="molecule type" value="Genomic_DNA"/>
</dbReference>
<proteinExistence type="predicted"/>
<dbReference type="PANTHER" id="PTHR43800:SF1">
    <property type="entry name" value="PEPTIDYL-LYSINE N-ACETYLTRANSFERASE YJAB"/>
    <property type="match status" value="1"/>
</dbReference>
<dbReference type="AlphaFoldDB" id="A0AA42CP19"/>
<evidence type="ECO:0000313" key="4">
    <source>
        <dbReference type="EMBL" id="MCW6509977.1"/>
    </source>
</evidence>
<dbReference type="InterPro" id="IPR016181">
    <property type="entry name" value="Acyl_CoA_acyltransferase"/>
</dbReference>
<keyword evidence="5" id="KW-1185">Reference proteome</keyword>
<protein>
    <submittedName>
        <fullName evidence="4">GNAT family N-acetyltransferase</fullName>
    </submittedName>
</protein>
<dbReference type="Pfam" id="PF00583">
    <property type="entry name" value="Acetyltransf_1"/>
    <property type="match status" value="1"/>
</dbReference>
<dbReference type="PANTHER" id="PTHR43800">
    <property type="entry name" value="PEPTIDYL-LYSINE N-ACETYLTRANSFERASE YJAB"/>
    <property type="match status" value="1"/>
</dbReference>
<name>A0AA42CP19_9HYPH</name>
<dbReference type="InterPro" id="IPR000182">
    <property type="entry name" value="GNAT_dom"/>
</dbReference>
<feature type="domain" description="N-acetyltransferase" evidence="3">
    <location>
        <begin position="38"/>
        <end position="188"/>
    </location>
</feature>
<dbReference type="PROSITE" id="PS51186">
    <property type="entry name" value="GNAT"/>
    <property type="match status" value="1"/>
</dbReference>
<evidence type="ECO:0000256" key="2">
    <source>
        <dbReference type="ARBA" id="ARBA00023315"/>
    </source>
</evidence>
<accession>A0AA42CP19</accession>